<dbReference type="SMART" id="SM00248">
    <property type="entry name" value="ANK"/>
    <property type="match status" value="4"/>
</dbReference>
<evidence type="ECO:0000313" key="3">
    <source>
        <dbReference type="EnsemblMetazoa" id="XP_020893286.1"/>
    </source>
</evidence>
<dbReference type="GeneID" id="110232429"/>
<feature type="repeat" description="ANK" evidence="1">
    <location>
        <begin position="117"/>
        <end position="149"/>
    </location>
</feature>
<dbReference type="PROSITE" id="PS50088">
    <property type="entry name" value="ANK_REPEAT"/>
    <property type="match status" value="2"/>
</dbReference>
<dbReference type="Pfam" id="PF12796">
    <property type="entry name" value="Ank_2"/>
    <property type="match status" value="1"/>
</dbReference>
<dbReference type="InterPro" id="IPR036770">
    <property type="entry name" value="Ankyrin_rpt-contain_sf"/>
</dbReference>
<evidence type="ECO:0000256" key="2">
    <source>
        <dbReference type="SAM" id="MobiDB-lite"/>
    </source>
</evidence>
<organism evidence="3 4">
    <name type="scientific">Exaiptasia diaphana</name>
    <name type="common">Tropical sea anemone</name>
    <name type="synonym">Aiptasia pulchella</name>
    <dbReference type="NCBI Taxonomy" id="2652724"/>
    <lineage>
        <taxon>Eukaryota</taxon>
        <taxon>Metazoa</taxon>
        <taxon>Cnidaria</taxon>
        <taxon>Anthozoa</taxon>
        <taxon>Hexacorallia</taxon>
        <taxon>Actiniaria</taxon>
        <taxon>Aiptasiidae</taxon>
        <taxon>Exaiptasia</taxon>
    </lineage>
</organism>
<dbReference type="OMA" id="MADNMIT"/>
<dbReference type="Proteomes" id="UP000887567">
    <property type="component" value="Unplaced"/>
</dbReference>
<dbReference type="PANTHER" id="PTHR22677:SF4">
    <property type="entry name" value="USHER SYNDROME TYPE-1G PROTEIN-LIKE PROTEIN"/>
    <property type="match status" value="1"/>
</dbReference>
<dbReference type="KEGG" id="epa:110232429"/>
<feature type="repeat" description="ANK" evidence="1">
    <location>
        <begin position="150"/>
        <end position="182"/>
    </location>
</feature>
<dbReference type="InterPro" id="IPR039323">
    <property type="entry name" value="ANKRD_45/46/60"/>
</dbReference>
<reference evidence="3" key="1">
    <citation type="submission" date="2022-11" db="UniProtKB">
        <authorList>
            <consortium name="EnsemblMetazoa"/>
        </authorList>
    </citation>
    <scope>IDENTIFICATION</scope>
</reference>
<protein>
    <submittedName>
        <fullName evidence="3">Uncharacterized protein</fullName>
    </submittedName>
</protein>
<dbReference type="Gene3D" id="1.25.40.20">
    <property type="entry name" value="Ankyrin repeat-containing domain"/>
    <property type="match status" value="1"/>
</dbReference>
<proteinExistence type="predicted"/>
<feature type="region of interest" description="Disordered" evidence="2">
    <location>
        <begin position="1"/>
        <end position="33"/>
    </location>
</feature>
<keyword evidence="1" id="KW-0040">ANK repeat</keyword>
<feature type="compositionally biased region" description="Acidic residues" evidence="2">
    <location>
        <begin position="1"/>
        <end position="10"/>
    </location>
</feature>
<dbReference type="PANTHER" id="PTHR22677">
    <property type="entry name" value="ANKYRIN REPEAT DOMAIN-CONTAINING PROTEIN 60"/>
    <property type="match status" value="1"/>
</dbReference>
<dbReference type="Pfam" id="PF00023">
    <property type="entry name" value="Ank"/>
    <property type="match status" value="1"/>
</dbReference>
<feature type="compositionally biased region" description="Polar residues" evidence="2">
    <location>
        <begin position="11"/>
        <end position="27"/>
    </location>
</feature>
<name>A0A913WS60_EXADI</name>
<dbReference type="RefSeq" id="XP_020893286.1">
    <property type="nucleotide sequence ID" value="XM_021037627.2"/>
</dbReference>
<dbReference type="PROSITE" id="PS50297">
    <property type="entry name" value="ANK_REP_REGION"/>
    <property type="match status" value="2"/>
</dbReference>
<dbReference type="SUPFAM" id="SSF48403">
    <property type="entry name" value="Ankyrin repeat"/>
    <property type="match status" value="1"/>
</dbReference>
<evidence type="ECO:0000313" key="4">
    <source>
        <dbReference type="Proteomes" id="UP000887567"/>
    </source>
</evidence>
<keyword evidence="4" id="KW-1185">Reference proteome</keyword>
<evidence type="ECO:0000256" key="1">
    <source>
        <dbReference type="PROSITE-ProRule" id="PRU00023"/>
    </source>
</evidence>
<dbReference type="EnsemblMetazoa" id="XM_021037627.2">
    <property type="protein sequence ID" value="XP_020893286.1"/>
    <property type="gene ID" value="LOC110232429"/>
</dbReference>
<dbReference type="OrthoDB" id="19014at2759"/>
<sequence>MASCVDEETADLTSNTANNTDSASAMENFSRKKRVGRPFSTTDLMLLKPDEEDGRRSPFVQRRAEKMEKKCKYSRPRSVSFHPDVRLFYACTTNDLAEVKALIESGMADVNAKNPAEGATPLHAAAFEGNKDCMIYLLECGARIHSRDDDGWTPLHAAVCGEDLKCVEMLLEAGCNSFTENSDGYTPFQMAIELRNEKLLSCFFKYIGDVFEQNVPETSV</sequence>
<dbReference type="AlphaFoldDB" id="A0A913WS60"/>
<accession>A0A913WS60</accession>
<dbReference type="InterPro" id="IPR002110">
    <property type="entry name" value="Ankyrin_rpt"/>
</dbReference>